<dbReference type="EMBL" id="CP005290">
    <property type="protein sequence ID" value="AGK60860.1"/>
    <property type="molecule type" value="Genomic_DNA"/>
</dbReference>
<feature type="domain" description="DUF4352" evidence="2">
    <location>
        <begin position="5"/>
        <end position="62"/>
    </location>
</feature>
<dbReference type="KEGG" id="ast:Asulf_00852"/>
<evidence type="ECO:0000259" key="2">
    <source>
        <dbReference type="Pfam" id="PF11611"/>
    </source>
</evidence>
<dbReference type="HOGENOM" id="CLU_2730118_0_0_2"/>
<evidence type="ECO:0000313" key="4">
    <source>
        <dbReference type="Proteomes" id="UP000013307"/>
    </source>
</evidence>
<reference evidence="3 4" key="1">
    <citation type="journal article" date="2013" name="Genome Announc.">
        <title>Complete Genome Sequence of the Thermophilic and Facultatively Chemolithoautotrophic Sulfate Reducer Archaeoglobus sulfaticallidus Strain PM70-1T.</title>
        <authorList>
            <person name="Stokke R."/>
            <person name="Hocking W.P."/>
            <person name="Steinsbu B.O."/>
            <person name="Steen I.H."/>
        </authorList>
    </citation>
    <scope>NUCLEOTIDE SEQUENCE [LARGE SCALE GENOMIC DNA]</scope>
    <source>
        <strain evidence="3">PM70-1</strain>
    </source>
</reference>
<accession>N0BKX1</accession>
<dbReference type="AlphaFoldDB" id="N0BKX1"/>
<dbReference type="InterPro" id="IPR029051">
    <property type="entry name" value="DUF4352"/>
</dbReference>
<gene>
    <name evidence="3" type="ORF">Asulf_00852</name>
</gene>
<keyword evidence="4" id="KW-1185">Reference proteome</keyword>
<keyword evidence="1" id="KW-0732">Signal</keyword>
<proteinExistence type="predicted"/>
<organism evidence="3 4">
    <name type="scientific">Archaeoglobus sulfaticallidus PM70-1</name>
    <dbReference type="NCBI Taxonomy" id="387631"/>
    <lineage>
        <taxon>Archaea</taxon>
        <taxon>Methanobacteriati</taxon>
        <taxon>Methanobacteriota</taxon>
        <taxon>Archaeoglobi</taxon>
        <taxon>Archaeoglobales</taxon>
        <taxon>Archaeoglobaceae</taxon>
        <taxon>Archaeoglobus</taxon>
    </lineage>
</organism>
<evidence type="ECO:0000256" key="1">
    <source>
        <dbReference type="ARBA" id="ARBA00022729"/>
    </source>
</evidence>
<dbReference type="Proteomes" id="UP000013307">
    <property type="component" value="Chromosome"/>
</dbReference>
<dbReference type="Pfam" id="PF11611">
    <property type="entry name" value="DUF4352"/>
    <property type="match status" value="1"/>
</dbReference>
<sequence length="71" mass="8246">MGKAPEGINFLVVEVKIKNIGEEKYILLPTVVDSEGNIYSYSFYTHSLTDYLKLVELHKGEKNSWMYLKFL</sequence>
<protein>
    <recommendedName>
        <fullName evidence="2">DUF4352 domain-containing protein</fullName>
    </recommendedName>
</protein>
<dbReference type="STRING" id="387631.Asulf_00852"/>
<dbReference type="InterPro" id="IPR029050">
    <property type="entry name" value="Immunoprotect_excell_Ig-like"/>
</dbReference>
<name>N0BKX1_9EURY</name>
<evidence type="ECO:0000313" key="3">
    <source>
        <dbReference type="EMBL" id="AGK60860.1"/>
    </source>
</evidence>
<dbReference type="eggNOG" id="arCOG07632">
    <property type="taxonomic scope" value="Archaea"/>
</dbReference>
<dbReference type="Gene3D" id="2.60.40.1240">
    <property type="match status" value="1"/>
</dbReference>